<gene>
    <name evidence="1" type="ORF">ALP32_01406</name>
</gene>
<organism evidence="1 2">
    <name type="scientific">Pseudomonas avellanae</name>
    <dbReference type="NCBI Taxonomy" id="46257"/>
    <lineage>
        <taxon>Bacteria</taxon>
        <taxon>Pseudomonadati</taxon>
        <taxon>Pseudomonadota</taxon>
        <taxon>Gammaproteobacteria</taxon>
        <taxon>Pseudomonadales</taxon>
        <taxon>Pseudomonadaceae</taxon>
        <taxon>Pseudomonas</taxon>
    </lineage>
</organism>
<evidence type="ECO:0000313" key="2">
    <source>
        <dbReference type="Proteomes" id="UP000281514"/>
    </source>
</evidence>
<comment type="caution">
    <text evidence="1">The sequence shown here is derived from an EMBL/GenBank/DDBJ whole genome shotgun (WGS) entry which is preliminary data.</text>
</comment>
<dbReference type="AlphaFoldDB" id="A0A3M5T5K3"/>
<reference evidence="1 2" key="1">
    <citation type="submission" date="2018-08" db="EMBL/GenBank/DDBJ databases">
        <title>Recombination of ecologically and evolutionarily significant loci maintains genetic cohesion in the Pseudomonas syringae species complex.</title>
        <authorList>
            <person name="Dillon M."/>
            <person name="Thakur S."/>
            <person name="Almeida R.N.D."/>
            <person name="Weir B.S."/>
            <person name="Guttman D.S."/>
        </authorList>
    </citation>
    <scope>NUCLEOTIDE SEQUENCE [LARGE SCALE GENOMIC DNA]</scope>
    <source>
        <strain evidence="1 2">ICMP 9749</strain>
    </source>
</reference>
<feature type="non-terminal residue" evidence="1">
    <location>
        <position position="52"/>
    </location>
</feature>
<dbReference type="Proteomes" id="UP000281514">
    <property type="component" value="Unassembled WGS sequence"/>
</dbReference>
<dbReference type="EMBL" id="RBTX01000536">
    <property type="protein sequence ID" value="RMU28268.1"/>
    <property type="molecule type" value="Genomic_DNA"/>
</dbReference>
<evidence type="ECO:0000313" key="1">
    <source>
        <dbReference type="EMBL" id="RMU28268.1"/>
    </source>
</evidence>
<sequence>MCRLTGIIQGMKLMPEDLPDDPALLKQMLLEAQDAKEAYATHIIDLKEQIKL</sequence>
<proteinExistence type="predicted"/>
<name>A0A3M5T5K3_9PSED</name>
<protein>
    <submittedName>
        <fullName evidence="1">Uncharacterized protein</fullName>
    </submittedName>
</protein>
<accession>A0A3M5T5K3</accession>